<evidence type="ECO:0000313" key="3">
    <source>
        <dbReference type="Proteomes" id="UP000824178"/>
    </source>
</evidence>
<sequence length="620" mass="69237">MKNADYWRGRFAVLESSAHRTADGRLQKLEEIYRGAEQSVAREIESWYQRFAANNQITLAEARKRLTTGQLEEFRWTAEQYVKAAQKAGLSEEWIKKLENASARFHVSRLESLQLQIQQQAELLFGNQLDEVDGLLREITADGRARTAYEIQKGLGLGWDIAAPDQAKLDTLLKTPWTTDGRTFRDRCWTDKAALVDAVQREMIQGMLRGDPPAKAVEAIRKQFGVARAKTARLVHTETTYFTALSRAQTYRELGVEQIEIVETLDSRTCPVCGALDGKVISRAEYQPGVTVPPFHPNCRGTTCPHYDDMDGERAARKAEGEVYYLPAGTTYQQWKKAFAEGGSKEGLTPARARNYDSPLAGALGRDHYDQLRDRVDRCQTPALQKVWDRYEGEISVGSTRHTGGAYCHQNEIYINLEADAAGRTWRAAYATTFHESGHALDTIAAGFGSSNGLPFYSSTYKDGLFPRTIRQEVDDWVQAILADMKAHKTDFSYWVQQGWITPAAAGQYAAQAGLKITKSMAYGAVEKQVRELDLLHRADLSDILEGATRGKIRCGFGHGVSYWTRRTYNGVNCGLGTEAFAEMTSAALACPESLEALKTYLPKSYALYEEMLAALIPSP</sequence>
<organism evidence="2 3">
    <name type="scientific">Candidatus Faecalibacterium intestinavium</name>
    <dbReference type="NCBI Taxonomy" id="2838580"/>
    <lineage>
        <taxon>Bacteria</taxon>
        <taxon>Bacillati</taxon>
        <taxon>Bacillota</taxon>
        <taxon>Clostridia</taxon>
        <taxon>Eubacteriales</taxon>
        <taxon>Oscillospiraceae</taxon>
        <taxon>Faecalibacterium</taxon>
    </lineage>
</organism>
<dbReference type="Proteomes" id="UP000824178">
    <property type="component" value="Unassembled WGS sequence"/>
</dbReference>
<comment type="caution">
    <text evidence="2">The sequence shown here is derived from an EMBL/GenBank/DDBJ whole genome shotgun (WGS) entry which is preliminary data.</text>
</comment>
<dbReference type="InterPro" id="IPR006528">
    <property type="entry name" value="Phage_head_morphogenesis_dom"/>
</dbReference>
<reference evidence="2" key="2">
    <citation type="submission" date="2021-04" db="EMBL/GenBank/DDBJ databases">
        <authorList>
            <person name="Gilroy R."/>
        </authorList>
    </citation>
    <scope>NUCLEOTIDE SEQUENCE</scope>
    <source>
        <strain evidence="2">742</strain>
    </source>
</reference>
<accession>A0A9E2NQ93</accession>
<name>A0A9E2NQ93_9FIRM</name>
<gene>
    <name evidence="2" type="ORF">H9864_02805</name>
</gene>
<protein>
    <submittedName>
        <fullName evidence="2">Minor capsid protein</fullName>
    </submittedName>
</protein>
<dbReference type="NCBIfam" id="TIGR01641">
    <property type="entry name" value="phageSPP1_gp7"/>
    <property type="match status" value="1"/>
</dbReference>
<dbReference type="EMBL" id="JAHLFH010000056">
    <property type="protein sequence ID" value="MBU3819293.1"/>
    <property type="molecule type" value="Genomic_DNA"/>
</dbReference>
<proteinExistence type="predicted"/>
<evidence type="ECO:0000313" key="2">
    <source>
        <dbReference type="EMBL" id="MBU3819293.1"/>
    </source>
</evidence>
<feature type="domain" description="Phage head morphogenesis" evidence="1">
    <location>
        <begin position="198"/>
        <end position="302"/>
    </location>
</feature>
<reference evidence="2" key="1">
    <citation type="journal article" date="2021" name="PeerJ">
        <title>Extensive microbial diversity within the chicken gut microbiome revealed by metagenomics and culture.</title>
        <authorList>
            <person name="Gilroy R."/>
            <person name="Ravi A."/>
            <person name="Getino M."/>
            <person name="Pursley I."/>
            <person name="Horton D.L."/>
            <person name="Alikhan N.F."/>
            <person name="Baker D."/>
            <person name="Gharbi K."/>
            <person name="Hall N."/>
            <person name="Watson M."/>
            <person name="Adriaenssens E.M."/>
            <person name="Foster-Nyarko E."/>
            <person name="Jarju S."/>
            <person name="Secka A."/>
            <person name="Antonio M."/>
            <person name="Oren A."/>
            <person name="Chaudhuri R.R."/>
            <person name="La Ragione R."/>
            <person name="Hildebrand F."/>
            <person name="Pallen M.J."/>
        </authorList>
    </citation>
    <scope>NUCLEOTIDE SEQUENCE</scope>
    <source>
        <strain evidence="2">742</strain>
    </source>
</reference>
<dbReference type="AlphaFoldDB" id="A0A9E2NQ93"/>
<evidence type="ECO:0000259" key="1">
    <source>
        <dbReference type="Pfam" id="PF04233"/>
    </source>
</evidence>
<dbReference type="Pfam" id="PF04233">
    <property type="entry name" value="Phage_Mu_F"/>
    <property type="match status" value="1"/>
</dbReference>